<evidence type="ECO:0000256" key="5">
    <source>
        <dbReference type="ARBA" id="ARBA00023098"/>
    </source>
</evidence>
<feature type="active site" description="Proton acceptor" evidence="7">
    <location>
        <position position="237"/>
    </location>
</feature>
<dbReference type="PANTHER" id="PTHR43378">
    <property type="entry name" value="UDP-3-O-ACYLGLUCOSAMINE N-ACYLTRANSFERASE"/>
    <property type="match status" value="1"/>
</dbReference>
<dbReference type="Proteomes" id="UP000650524">
    <property type="component" value="Unassembled WGS sequence"/>
</dbReference>
<evidence type="ECO:0000256" key="4">
    <source>
        <dbReference type="ARBA" id="ARBA00022737"/>
    </source>
</evidence>
<evidence type="ECO:0000256" key="6">
    <source>
        <dbReference type="ARBA" id="ARBA00023315"/>
    </source>
</evidence>
<comment type="pathway">
    <text evidence="7">Bacterial outer membrane biogenesis; LPS lipid A biosynthesis.</text>
</comment>
<dbReference type="InterPro" id="IPR001451">
    <property type="entry name" value="Hexapep"/>
</dbReference>
<keyword evidence="6 7" id="KW-0012">Acyltransferase</keyword>
<keyword evidence="4 7" id="KW-0677">Repeat</keyword>
<name>A0A8J6N152_9DELT</name>
<evidence type="ECO:0000256" key="7">
    <source>
        <dbReference type="HAMAP-Rule" id="MF_00523"/>
    </source>
</evidence>
<comment type="caution">
    <text evidence="10">The sequence shown here is derived from an EMBL/GenBank/DDBJ whole genome shotgun (WGS) entry which is preliminary data.</text>
</comment>
<dbReference type="UniPathway" id="UPA00973"/>
<dbReference type="Gene3D" id="3.40.1390.10">
    <property type="entry name" value="MurE/MurF, N-terminal domain"/>
    <property type="match status" value="1"/>
</dbReference>
<dbReference type="GO" id="GO:0016020">
    <property type="term" value="C:membrane"/>
    <property type="evidence" value="ECO:0007669"/>
    <property type="project" value="GOC"/>
</dbReference>
<evidence type="ECO:0000313" key="10">
    <source>
        <dbReference type="EMBL" id="MBC8177873.1"/>
    </source>
</evidence>
<feature type="domain" description="UDP-3-O-[3-hydroxymyristoyl] glucosamine N-acyltransferase non-repeat region" evidence="9">
    <location>
        <begin position="22"/>
        <end position="86"/>
    </location>
</feature>
<keyword evidence="1 7" id="KW-0444">Lipid biosynthesis</keyword>
<dbReference type="InterPro" id="IPR011004">
    <property type="entry name" value="Trimer_LpxA-like_sf"/>
</dbReference>
<dbReference type="PROSITE" id="PS00101">
    <property type="entry name" value="HEXAPEP_TRANSFERASES"/>
    <property type="match status" value="2"/>
</dbReference>
<dbReference type="InterPro" id="IPR020573">
    <property type="entry name" value="UDP_GlcNAc_AcTrfase_non-rep"/>
</dbReference>
<dbReference type="Pfam" id="PF00132">
    <property type="entry name" value="Hexapep"/>
    <property type="match status" value="2"/>
</dbReference>
<keyword evidence="2 7" id="KW-0441">Lipid A biosynthesis</keyword>
<keyword evidence="3 7" id="KW-0808">Transferase</keyword>
<dbReference type="NCBIfam" id="NF002060">
    <property type="entry name" value="PRK00892.1"/>
    <property type="match status" value="1"/>
</dbReference>
<dbReference type="InterPro" id="IPR018357">
    <property type="entry name" value="Hexapep_transf_CS"/>
</dbReference>
<dbReference type="SUPFAM" id="SSF51161">
    <property type="entry name" value="Trimeric LpxA-like enzymes"/>
    <property type="match status" value="1"/>
</dbReference>
<comment type="function">
    <text evidence="7">Catalyzes the N-acylation of UDP-3-O-acylglucosamine using 3-hydroxyacyl-ACP as the acyl donor. Is involved in the biosynthesis of lipid A, a phosphorylated glycolipid that anchors the lipopolysaccharide to the outer membrane of the cell.</text>
</comment>
<evidence type="ECO:0000259" key="9">
    <source>
        <dbReference type="Pfam" id="PF04613"/>
    </source>
</evidence>
<evidence type="ECO:0000256" key="1">
    <source>
        <dbReference type="ARBA" id="ARBA00022516"/>
    </source>
</evidence>
<dbReference type="InterPro" id="IPR007691">
    <property type="entry name" value="LpxD"/>
</dbReference>
<protein>
    <recommendedName>
        <fullName evidence="7">UDP-3-O-acylglucosamine N-acyltransferase</fullName>
        <ecNumber evidence="7">2.3.1.191</ecNumber>
    </recommendedName>
</protein>
<dbReference type="GO" id="GO:0009245">
    <property type="term" value="P:lipid A biosynthetic process"/>
    <property type="evidence" value="ECO:0007669"/>
    <property type="project" value="UniProtKB-UniRule"/>
</dbReference>
<accession>A0A8J6N152</accession>
<dbReference type="PANTHER" id="PTHR43378:SF2">
    <property type="entry name" value="UDP-3-O-ACYLGLUCOSAMINE N-ACYLTRANSFERASE 1, MITOCHONDRIAL-RELATED"/>
    <property type="match status" value="1"/>
</dbReference>
<dbReference type="Pfam" id="PF04613">
    <property type="entry name" value="LpxD"/>
    <property type="match status" value="1"/>
</dbReference>
<dbReference type="GO" id="GO:0016410">
    <property type="term" value="F:N-acyltransferase activity"/>
    <property type="evidence" value="ECO:0007669"/>
    <property type="project" value="InterPro"/>
</dbReference>
<feature type="coiled-coil region" evidence="8">
    <location>
        <begin position="313"/>
        <end position="340"/>
    </location>
</feature>
<reference evidence="10 11" key="1">
    <citation type="submission" date="2020-08" db="EMBL/GenBank/DDBJ databases">
        <title>Bridging the membrane lipid divide: bacteria of the FCB group superphylum have the potential to synthesize archaeal ether lipids.</title>
        <authorList>
            <person name="Villanueva L."/>
            <person name="Von Meijenfeldt F.A.B."/>
            <person name="Westbye A.B."/>
            <person name="Yadav S."/>
            <person name="Hopmans E.C."/>
            <person name="Dutilh B.E."/>
            <person name="Sinninghe Damste J.S."/>
        </authorList>
    </citation>
    <scope>NUCLEOTIDE SEQUENCE [LARGE SCALE GENOMIC DNA]</scope>
    <source>
        <strain evidence="10">NIOZ-UU27</strain>
    </source>
</reference>
<keyword evidence="5 7" id="KW-0443">Lipid metabolism</keyword>
<dbReference type="AlphaFoldDB" id="A0A8J6N152"/>
<evidence type="ECO:0000256" key="3">
    <source>
        <dbReference type="ARBA" id="ARBA00022679"/>
    </source>
</evidence>
<keyword evidence="8" id="KW-0175">Coiled coil</keyword>
<dbReference type="GO" id="GO:0103118">
    <property type="term" value="F:UDP-3-O-[(3R)-3-hydroxyacyl]-glucosamine N-acyltransferase activity"/>
    <property type="evidence" value="ECO:0007669"/>
    <property type="project" value="UniProtKB-EC"/>
</dbReference>
<sequence>MEITLEKIAEIVGGEVLGDKSFVITGINSLDDAEPSEISFLANRRYAAAIKKTRAGAILISRDDPSFKGVKVLVSSPELSYAKVAAIFAPPLSRHPRVSREAVIHENSLIGKDVSIYPLVYVGEGAEIGDETTIFPGVFIGERVKIGKRSLIYPNVTILRDCLIGNEVIIHSGTVIGDDGFGFVRDGTSSIKIPQTGIVQIDDNVEIGVNNCVDRAALGKTWIKRGVKTDNLVQIAHNVVIGEDSVIVAQAGISGSCHIGREVIIGGQVGIIDHIEIGDRAMIAAQSGIVKSIPPGEVVSGSPAISHRLHLKTSSLTKRLPEFNQRLRDLEKKIEELEKQSEKDEV</sequence>
<gene>
    <name evidence="7 10" type="primary">lpxD</name>
    <name evidence="10" type="ORF">H8E19_10760</name>
</gene>
<dbReference type="CDD" id="cd03352">
    <property type="entry name" value="LbH_LpxD"/>
    <property type="match status" value="1"/>
</dbReference>
<comment type="subunit">
    <text evidence="7">Homotrimer.</text>
</comment>
<evidence type="ECO:0000256" key="8">
    <source>
        <dbReference type="SAM" id="Coils"/>
    </source>
</evidence>
<dbReference type="NCBIfam" id="TIGR01853">
    <property type="entry name" value="lipid_A_lpxD"/>
    <property type="match status" value="1"/>
</dbReference>
<evidence type="ECO:0000313" key="11">
    <source>
        <dbReference type="Proteomes" id="UP000650524"/>
    </source>
</evidence>
<dbReference type="Gene3D" id="2.160.10.10">
    <property type="entry name" value="Hexapeptide repeat proteins"/>
    <property type="match status" value="1"/>
</dbReference>
<dbReference type="EMBL" id="JACNJD010000240">
    <property type="protein sequence ID" value="MBC8177873.1"/>
    <property type="molecule type" value="Genomic_DNA"/>
</dbReference>
<dbReference type="EC" id="2.3.1.191" evidence="7"/>
<comment type="similarity">
    <text evidence="7">Belongs to the transferase hexapeptide repeat family. LpxD subfamily.</text>
</comment>
<comment type="catalytic activity">
    <reaction evidence="7">
        <text>a UDP-3-O-[(3R)-3-hydroxyacyl]-alpha-D-glucosamine + a (3R)-hydroxyacyl-[ACP] = a UDP-2-N,3-O-bis[(3R)-3-hydroxyacyl]-alpha-D-glucosamine + holo-[ACP] + H(+)</text>
        <dbReference type="Rhea" id="RHEA:53836"/>
        <dbReference type="Rhea" id="RHEA-COMP:9685"/>
        <dbReference type="Rhea" id="RHEA-COMP:9945"/>
        <dbReference type="ChEBI" id="CHEBI:15378"/>
        <dbReference type="ChEBI" id="CHEBI:64479"/>
        <dbReference type="ChEBI" id="CHEBI:78827"/>
        <dbReference type="ChEBI" id="CHEBI:137740"/>
        <dbReference type="ChEBI" id="CHEBI:137748"/>
        <dbReference type="EC" id="2.3.1.191"/>
    </reaction>
</comment>
<dbReference type="HAMAP" id="MF_00523">
    <property type="entry name" value="LpxD"/>
    <property type="match status" value="1"/>
</dbReference>
<proteinExistence type="inferred from homology"/>
<evidence type="ECO:0000256" key="2">
    <source>
        <dbReference type="ARBA" id="ARBA00022556"/>
    </source>
</evidence>
<organism evidence="10 11">
    <name type="scientific">Candidatus Desulfacyla euxinica</name>
    <dbReference type="NCBI Taxonomy" id="2841693"/>
    <lineage>
        <taxon>Bacteria</taxon>
        <taxon>Deltaproteobacteria</taxon>
        <taxon>Candidatus Desulfacyla</taxon>
    </lineage>
</organism>